<dbReference type="CDD" id="cd15457">
    <property type="entry name" value="NADAR"/>
    <property type="match status" value="1"/>
</dbReference>
<dbReference type="EMBL" id="MN740597">
    <property type="protein sequence ID" value="QHS78414.1"/>
    <property type="molecule type" value="Genomic_DNA"/>
</dbReference>
<dbReference type="NCBIfam" id="TIGR02464">
    <property type="entry name" value="ribofla_fusion"/>
    <property type="match status" value="1"/>
</dbReference>
<dbReference type="Pfam" id="PF08719">
    <property type="entry name" value="NADAR"/>
    <property type="match status" value="1"/>
</dbReference>
<name>A0A6C0AF53_9ZZZZ</name>
<organism evidence="2">
    <name type="scientific">viral metagenome</name>
    <dbReference type="NCBI Taxonomy" id="1070528"/>
    <lineage>
        <taxon>unclassified sequences</taxon>
        <taxon>metagenomes</taxon>
        <taxon>organismal metagenomes</taxon>
    </lineage>
</organism>
<feature type="domain" description="NADAR" evidence="1">
    <location>
        <begin position="7"/>
        <end position="174"/>
    </location>
</feature>
<dbReference type="InterPro" id="IPR012816">
    <property type="entry name" value="NADAR"/>
</dbReference>
<dbReference type="SUPFAM" id="SSF143990">
    <property type="entry name" value="YbiA-like"/>
    <property type="match status" value="1"/>
</dbReference>
<proteinExistence type="predicted"/>
<evidence type="ECO:0000259" key="1">
    <source>
        <dbReference type="Pfam" id="PF08719"/>
    </source>
</evidence>
<evidence type="ECO:0000313" key="2">
    <source>
        <dbReference type="EMBL" id="QHS78414.1"/>
    </source>
</evidence>
<dbReference type="AlphaFoldDB" id="A0A6C0AF53"/>
<reference evidence="2" key="1">
    <citation type="journal article" date="2020" name="Nature">
        <title>Giant virus diversity and host interactions through global metagenomics.</title>
        <authorList>
            <person name="Schulz F."/>
            <person name="Roux S."/>
            <person name="Paez-Espino D."/>
            <person name="Jungbluth S."/>
            <person name="Walsh D.A."/>
            <person name="Denef V.J."/>
            <person name="McMahon K.D."/>
            <person name="Konstantinidis K.T."/>
            <person name="Eloe-Fadrosh E.A."/>
            <person name="Kyrpides N.C."/>
            <person name="Woyke T."/>
        </authorList>
    </citation>
    <scope>NUCLEOTIDE SEQUENCE</scope>
    <source>
        <strain evidence="2">GVMAG-S-1021933-23</strain>
    </source>
</reference>
<dbReference type="Gene3D" id="1.10.357.40">
    <property type="entry name" value="YbiA-like"/>
    <property type="match status" value="1"/>
</dbReference>
<sequence length="175" mass="20875">MSEKIKFFGPKDNFYELSNYYMMPFQLNNIKYNSVEQYYQAQKFYKEDSMDYFYLMLEADSPQKVKDLGNQKKNYRGGKWLINKNKPELGLLNETIDKFKNLKIRDDWEEVKENVMYEGLKAKFKNEYLSKLLLSTKDKILIENSPYDKFWGIGSDGTGKNILGKMLMKLREELV</sequence>
<dbReference type="InterPro" id="IPR037238">
    <property type="entry name" value="YbiA-like_sf"/>
</dbReference>
<protein>
    <recommendedName>
        <fullName evidence="1">NADAR domain-containing protein</fullName>
    </recommendedName>
</protein>
<accession>A0A6C0AF53</accession>